<dbReference type="Proteomes" id="UP001168972">
    <property type="component" value="Unassembled WGS sequence"/>
</dbReference>
<evidence type="ECO:0000313" key="3">
    <source>
        <dbReference type="Proteomes" id="UP001168972"/>
    </source>
</evidence>
<sequence>MCEISKSQRRTYRDQDPPRIFNTNKDNNSTITSSLLSSSSSSSLGIVMQNEKEETIANSSEFFKKNHQQQQQQQKQRRDEASITTAEVAHSNSVDSVDSTAVSIGRDNVRSASGGAVSCSVLQENKNNNDNDDAIKKVPSTLSSSSSCIPNTSGKISNTKFFCVDYKTACRYFFLFHQRYHQLSHYL</sequence>
<reference evidence="2" key="1">
    <citation type="journal article" date="2023" name="bioRxiv">
        <title>Scaffold-level genome assemblies of two parasitoid biocontrol wasps reveal the parthenogenesis mechanism and an associated novel virus.</title>
        <authorList>
            <person name="Inwood S."/>
            <person name="Skelly J."/>
            <person name="Guhlin J."/>
            <person name="Harrop T."/>
            <person name="Goldson S."/>
            <person name="Dearden P."/>
        </authorList>
    </citation>
    <scope>NUCLEOTIDE SEQUENCE</scope>
    <source>
        <strain evidence="2">Lincoln</strain>
        <tissue evidence="2">Whole body</tissue>
    </source>
</reference>
<proteinExistence type="predicted"/>
<feature type="compositionally biased region" description="Polar residues" evidence="1">
    <location>
        <begin position="82"/>
        <end position="95"/>
    </location>
</feature>
<dbReference type="EMBL" id="JAQQBR010001832">
    <property type="protein sequence ID" value="KAK0167466.1"/>
    <property type="molecule type" value="Genomic_DNA"/>
</dbReference>
<gene>
    <name evidence="2" type="ORF">PV327_004861</name>
</gene>
<dbReference type="AlphaFoldDB" id="A0AA39FDH6"/>
<feature type="region of interest" description="Disordered" evidence="1">
    <location>
        <begin position="63"/>
        <end position="95"/>
    </location>
</feature>
<evidence type="ECO:0000256" key="1">
    <source>
        <dbReference type="SAM" id="MobiDB-lite"/>
    </source>
</evidence>
<keyword evidence="3" id="KW-1185">Reference proteome</keyword>
<protein>
    <submittedName>
        <fullName evidence="2">Uncharacterized protein</fullName>
    </submittedName>
</protein>
<feature type="compositionally biased region" description="Polar residues" evidence="1">
    <location>
        <begin position="21"/>
        <end position="32"/>
    </location>
</feature>
<name>A0AA39FDH6_MICHY</name>
<comment type="caution">
    <text evidence="2">The sequence shown here is derived from an EMBL/GenBank/DDBJ whole genome shotgun (WGS) entry which is preliminary data.</text>
</comment>
<evidence type="ECO:0000313" key="2">
    <source>
        <dbReference type="EMBL" id="KAK0167466.1"/>
    </source>
</evidence>
<feature type="compositionally biased region" description="Low complexity" evidence="1">
    <location>
        <begin position="33"/>
        <end position="43"/>
    </location>
</feature>
<reference evidence="2" key="2">
    <citation type="submission" date="2023-03" db="EMBL/GenBank/DDBJ databases">
        <authorList>
            <person name="Inwood S.N."/>
            <person name="Skelly J.G."/>
            <person name="Guhlin J."/>
            <person name="Harrop T.W.R."/>
            <person name="Goldson S.G."/>
            <person name="Dearden P.K."/>
        </authorList>
    </citation>
    <scope>NUCLEOTIDE SEQUENCE</scope>
    <source>
        <strain evidence="2">Lincoln</strain>
        <tissue evidence="2">Whole body</tissue>
    </source>
</reference>
<accession>A0AA39FDH6</accession>
<organism evidence="2 3">
    <name type="scientific">Microctonus hyperodae</name>
    <name type="common">Parasitoid wasp</name>
    <dbReference type="NCBI Taxonomy" id="165561"/>
    <lineage>
        <taxon>Eukaryota</taxon>
        <taxon>Metazoa</taxon>
        <taxon>Ecdysozoa</taxon>
        <taxon>Arthropoda</taxon>
        <taxon>Hexapoda</taxon>
        <taxon>Insecta</taxon>
        <taxon>Pterygota</taxon>
        <taxon>Neoptera</taxon>
        <taxon>Endopterygota</taxon>
        <taxon>Hymenoptera</taxon>
        <taxon>Apocrita</taxon>
        <taxon>Ichneumonoidea</taxon>
        <taxon>Braconidae</taxon>
        <taxon>Euphorinae</taxon>
        <taxon>Microctonus</taxon>
    </lineage>
</organism>
<feature type="region of interest" description="Disordered" evidence="1">
    <location>
        <begin position="1"/>
        <end position="43"/>
    </location>
</feature>